<dbReference type="InParanoid" id="G0QML2"/>
<proteinExistence type="predicted"/>
<keyword evidence="3" id="KW-1185">Reference proteome</keyword>
<evidence type="ECO:0000256" key="1">
    <source>
        <dbReference type="SAM" id="Phobius"/>
    </source>
</evidence>
<gene>
    <name evidence="2" type="ORF">IMG5_049820</name>
</gene>
<dbReference type="OMA" id="EDENERW"/>
<accession>G0QML2</accession>
<evidence type="ECO:0000313" key="2">
    <source>
        <dbReference type="EMBL" id="EGR33545.1"/>
    </source>
</evidence>
<dbReference type="AlphaFoldDB" id="G0QML2"/>
<keyword evidence="1" id="KW-1133">Transmembrane helix</keyword>
<reference evidence="2 3" key="1">
    <citation type="submission" date="2011-07" db="EMBL/GenBank/DDBJ databases">
        <authorList>
            <person name="Coyne R."/>
            <person name="Brami D."/>
            <person name="Johnson J."/>
            <person name="Hostetler J."/>
            <person name="Hannick L."/>
            <person name="Clark T."/>
            <person name="Cassidy-Hanley D."/>
            <person name="Inman J."/>
        </authorList>
    </citation>
    <scope>NUCLEOTIDE SEQUENCE [LARGE SCALE GENOMIC DNA]</scope>
    <source>
        <strain evidence="2 3">G5</strain>
    </source>
</reference>
<organism evidence="2 3">
    <name type="scientific">Ichthyophthirius multifiliis</name>
    <name type="common">White spot disease agent</name>
    <name type="synonym">Ich</name>
    <dbReference type="NCBI Taxonomy" id="5932"/>
    <lineage>
        <taxon>Eukaryota</taxon>
        <taxon>Sar</taxon>
        <taxon>Alveolata</taxon>
        <taxon>Ciliophora</taxon>
        <taxon>Intramacronucleata</taxon>
        <taxon>Oligohymenophorea</taxon>
        <taxon>Hymenostomatida</taxon>
        <taxon>Ophryoglenina</taxon>
        <taxon>Ichthyophthirius</taxon>
    </lineage>
</organism>
<dbReference type="Proteomes" id="UP000008983">
    <property type="component" value="Unassembled WGS sequence"/>
</dbReference>
<evidence type="ECO:0008006" key="4">
    <source>
        <dbReference type="Google" id="ProtNLM"/>
    </source>
</evidence>
<dbReference type="OrthoDB" id="306555at2759"/>
<sequence length="124" mass="15453">MVFHYTNFVVETNVWWLRRFRPLYLAAGAIYGYWLFDRYYFFGKNATKDIRKDSDQVWEQRAQINKRNWGYGATYKPTLERSMKKVLYADPNYKYAEEWPERYMGETRTLEEIMEEEENWEYYK</sequence>
<dbReference type="GeneID" id="14909725"/>
<protein>
    <recommendedName>
        <fullName evidence="4">Transmembrane protein</fullName>
    </recommendedName>
</protein>
<keyword evidence="1" id="KW-0472">Membrane</keyword>
<evidence type="ECO:0000313" key="3">
    <source>
        <dbReference type="Proteomes" id="UP000008983"/>
    </source>
</evidence>
<keyword evidence="1" id="KW-0812">Transmembrane</keyword>
<dbReference type="eggNOG" id="ENOG502SV3X">
    <property type="taxonomic scope" value="Eukaryota"/>
</dbReference>
<feature type="transmembrane region" description="Helical" evidence="1">
    <location>
        <begin position="23"/>
        <end position="42"/>
    </location>
</feature>
<name>G0QML2_ICHMU</name>
<dbReference type="STRING" id="857967.G0QML2"/>
<dbReference type="EMBL" id="GL983426">
    <property type="protein sequence ID" value="EGR33545.1"/>
    <property type="molecule type" value="Genomic_DNA"/>
</dbReference>
<dbReference type="RefSeq" id="XP_004037531.1">
    <property type="nucleotide sequence ID" value="XM_004037483.1"/>
</dbReference>